<keyword evidence="3" id="KW-0548">Nucleotidyltransferase</keyword>
<sequence length="458" mass="51730">MDTMDTRKEEAQMLLSRYGQEHLLRYYDELDDASRRKLISGIIQLDLQAVEQAWQRWKDSPAQSLAGMELAPLQASSWDEYTEEERERYASAGWSLLEQGKVGAIVVAGGQGSRLGYEGPKGAYDIGLPSGKSLFQLQAERLIHLSEKAGKPIAWYIMTSPENHEQTVRFFEQHHYFGYPREHCTFFVQGAMPAIDEHGKILMSAKDEICLAPSGNGDCFAALKRTGALLDMKRRGLEWLFYYNVDNALVRVADPLFIGAAASHPFPVAAKSVDKLYPEEPVGIFCYRNGLPSVVEYTVIPEEVMYAKDDQGRLLYRQGHISIQLFRLDFIEKAADLNLPYELARKKIRHIDASGALINPSEPNAYKMECFVFDFYPAAGDMTVWKVRREEEFAPVKNREGDDSPDSARLLLLEHHRKWLIAAGVTTERLGDRQVEISPLVSYAGEGLTQDVLRSLGI</sequence>
<evidence type="ECO:0000256" key="1">
    <source>
        <dbReference type="ARBA" id="ARBA00010401"/>
    </source>
</evidence>
<protein>
    <submittedName>
        <fullName evidence="4">UDPGP type 1 family protein</fullName>
    </submittedName>
</protein>
<dbReference type="Gene3D" id="3.90.550.10">
    <property type="entry name" value="Spore Coat Polysaccharide Biosynthesis Protein SpsA, Chain A"/>
    <property type="match status" value="1"/>
</dbReference>
<dbReference type="InterPro" id="IPR039741">
    <property type="entry name" value="UDP-sugar_pyrophosphorylase"/>
</dbReference>
<dbReference type="Pfam" id="PF01704">
    <property type="entry name" value="UDPGP"/>
    <property type="match status" value="1"/>
</dbReference>
<organism evidence="4 5">
    <name type="scientific">Paenibacillus vulneris</name>
    <dbReference type="NCBI Taxonomy" id="1133364"/>
    <lineage>
        <taxon>Bacteria</taxon>
        <taxon>Bacillati</taxon>
        <taxon>Bacillota</taxon>
        <taxon>Bacilli</taxon>
        <taxon>Bacillales</taxon>
        <taxon>Paenibacillaceae</taxon>
        <taxon>Paenibacillus</taxon>
    </lineage>
</organism>
<dbReference type="CDD" id="cd04193">
    <property type="entry name" value="UDPGlcNAc_PPase"/>
    <property type="match status" value="1"/>
</dbReference>
<dbReference type="InterPro" id="IPR002618">
    <property type="entry name" value="UDPGP_fam"/>
</dbReference>
<keyword evidence="5" id="KW-1185">Reference proteome</keyword>
<evidence type="ECO:0000256" key="3">
    <source>
        <dbReference type="ARBA" id="ARBA00022695"/>
    </source>
</evidence>
<reference evidence="5" key="1">
    <citation type="journal article" date="2019" name="Int. J. Syst. Evol. Microbiol.">
        <title>The Global Catalogue of Microorganisms (GCM) 10K type strain sequencing project: providing services to taxonomists for standard genome sequencing and annotation.</title>
        <authorList>
            <consortium name="The Broad Institute Genomics Platform"/>
            <consortium name="The Broad Institute Genome Sequencing Center for Infectious Disease"/>
            <person name="Wu L."/>
            <person name="Ma J."/>
        </authorList>
    </citation>
    <scope>NUCLEOTIDE SEQUENCE [LARGE SCALE GENOMIC DNA]</scope>
    <source>
        <strain evidence="5">CCUG 53270</strain>
    </source>
</reference>
<dbReference type="EMBL" id="JBHTLU010000034">
    <property type="protein sequence ID" value="MFD1223290.1"/>
    <property type="molecule type" value="Genomic_DNA"/>
</dbReference>
<evidence type="ECO:0000313" key="5">
    <source>
        <dbReference type="Proteomes" id="UP001597180"/>
    </source>
</evidence>
<evidence type="ECO:0000256" key="2">
    <source>
        <dbReference type="ARBA" id="ARBA00022679"/>
    </source>
</evidence>
<dbReference type="PANTHER" id="PTHR11952">
    <property type="entry name" value="UDP- GLUCOSE PYROPHOSPHORYLASE"/>
    <property type="match status" value="1"/>
</dbReference>
<gene>
    <name evidence="4" type="ORF">ACFQ4B_24530</name>
</gene>
<dbReference type="SUPFAM" id="SSF53448">
    <property type="entry name" value="Nucleotide-diphospho-sugar transferases"/>
    <property type="match status" value="1"/>
</dbReference>
<proteinExistence type="inferred from homology"/>
<accession>A0ABW3UUU9</accession>
<name>A0ABW3UUU9_9BACL</name>
<comment type="caution">
    <text evidence="4">The sequence shown here is derived from an EMBL/GenBank/DDBJ whole genome shotgun (WGS) entry which is preliminary data.</text>
</comment>
<dbReference type="InterPro" id="IPR029044">
    <property type="entry name" value="Nucleotide-diphossugar_trans"/>
</dbReference>
<dbReference type="PANTHER" id="PTHR11952:SF2">
    <property type="entry name" value="LD24639P"/>
    <property type="match status" value="1"/>
</dbReference>
<keyword evidence="2" id="KW-0808">Transferase</keyword>
<evidence type="ECO:0000313" key="4">
    <source>
        <dbReference type="EMBL" id="MFD1223290.1"/>
    </source>
</evidence>
<dbReference type="RefSeq" id="WP_345590281.1">
    <property type="nucleotide sequence ID" value="NZ_BAABJG010000022.1"/>
</dbReference>
<dbReference type="Proteomes" id="UP001597180">
    <property type="component" value="Unassembled WGS sequence"/>
</dbReference>
<comment type="similarity">
    <text evidence="1">Belongs to the UDPGP type 1 family.</text>
</comment>